<dbReference type="Pfam" id="PF01436">
    <property type="entry name" value="NHL"/>
    <property type="match status" value="1"/>
</dbReference>
<sequence length="428" mass="48234">MLLLLLFVLSYEPQTLAVPPFKHTFGFYRASKYYIQLYLGVAYDYNDPQGIAAVKLSELDNPDTKKDDDELTIFAVNSDRGQIVYNIGLSAIKLYGNNKMFSQPKGIAANGQGLIVLADFGNKRVVKLQYEGGRLREVGAVLLPGRPFDVDFDSQNNLYVTDFDSSKVYVYAPNDSLIRAFGIEGRAVGEIYQPMGIEVIDADAPYNYYKDDFIVVADKYGSRISKYSRHGRFIGSVEHYDLGLAEASFQYVAIDYHGSIYVTDEINDQVHKFDHDLRYIISVGRSGVSKGEFLSPRGISIWRRYGQVIVSEKEGGQYLWIAADGFIAGCFPQKFTHARPGTTLALYTTERSKIFITIYNQYGEKVRDLIHDVRRPPGEFLVVWDGRDDSNDIVPPGDYEFRVTLRSLHGLSKRLTKELKAGVTCVAL</sequence>
<evidence type="ECO:0000256" key="1">
    <source>
        <dbReference type="ARBA" id="ARBA00022737"/>
    </source>
</evidence>
<comment type="caution">
    <text evidence="4">The sequence shown here is derived from an EMBL/GenBank/DDBJ whole genome shotgun (WGS) entry which is preliminary data.</text>
</comment>
<proteinExistence type="predicted"/>
<dbReference type="CDD" id="cd05819">
    <property type="entry name" value="NHL"/>
    <property type="match status" value="1"/>
</dbReference>
<dbReference type="EMBL" id="LJUO01000023">
    <property type="protein sequence ID" value="KPK72743.1"/>
    <property type="molecule type" value="Genomic_DNA"/>
</dbReference>
<keyword evidence="1" id="KW-0677">Repeat</keyword>
<evidence type="ECO:0000313" key="4">
    <source>
        <dbReference type="EMBL" id="KPK72743.1"/>
    </source>
</evidence>
<feature type="domain" description="FlgD/Vpr Ig-like" evidence="3">
    <location>
        <begin position="349"/>
        <end position="405"/>
    </location>
</feature>
<dbReference type="GO" id="GO:0043161">
    <property type="term" value="P:proteasome-mediated ubiquitin-dependent protein catabolic process"/>
    <property type="evidence" value="ECO:0007669"/>
    <property type="project" value="TreeGrafter"/>
</dbReference>
<dbReference type="AlphaFoldDB" id="A0A0S8GIB0"/>
<feature type="repeat" description="NHL" evidence="2">
    <location>
        <begin position="96"/>
        <end position="131"/>
    </location>
</feature>
<dbReference type="PROSITE" id="PS51125">
    <property type="entry name" value="NHL"/>
    <property type="match status" value="1"/>
</dbReference>
<dbReference type="InterPro" id="IPR050952">
    <property type="entry name" value="TRIM-NHL_E3_ligases"/>
</dbReference>
<evidence type="ECO:0000259" key="3">
    <source>
        <dbReference type="Pfam" id="PF13860"/>
    </source>
</evidence>
<dbReference type="InterPro" id="IPR025965">
    <property type="entry name" value="FlgD/Vpr_Ig-like"/>
</dbReference>
<dbReference type="GO" id="GO:0000209">
    <property type="term" value="P:protein polyubiquitination"/>
    <property type="evidence" value="ECO:0007669"/>
    <property type="project" value="TreeGrafter"/>
</dbReference>
<dbReference type="GO" id="GO:0061630">
    <property type="term" value="F:ubiquitin protein ligase activity"/>
    <property type="evidence" value="ECO:0007669"/>
    <property type="project" value="TreeGrafter"/>
</dbReference>
<evidence type="ECO:0000313" key="5">
    <source>
        <dbReference type="Proteomes" id="UP000051096"/>
    </source>
</evidence>
<dbReference type="Gene3D" id="2.60.40.4070">
    <property type="match status" value="1"/>
</dbReference>
<evidence type="ECO:0000256" key="2">
    <source>
        <dbReference type="PROSITE-ProRule" id="PRU00504"/>
    </source>
</evidence>
<gene>
    <name evidence="4" type="ORF">AMJ87_03770</name>
</gene>
<reference evidence="4 5" key="1">
    <citation type="journal article" date="2015" name="Microbiome">
        <title>Genomic resolution of linkages in carbon, nitrogen, and sulfur cycling among widespread estuary sediment bacteria.</title>
        <authorList>
            <person name="Baker B.J."/>
            <person name="Lazar C.S."/>
            <person name="Teske A.P."/>
            <person name="Dick G.J."/>
        </authorList>
    </citation>
    <scope>NUCLEOTIDE SEQUENCE [LARGE SCALE GENOMIC DNA]</scope>
    <source>
        <strain evidence="4">SM23_60</strain>
    </source>
</reference>
<protein>
    <recommendedName>
        <fullName evidence="3">FlgD/Vpr Ig-like domain-containing protein</fullName>
    </recommendedName>
</protein>
<dbReference type="PANTHER" id="PTHR24104:SF25">
    <property type="entry name" value="PROTEIN LIN-41"/>
    <property type="match status" value="1"/>
</dbReference>
<dbReference type="InterPro" id="IPR001258">
    <property type="entry name" value="NHL_repeat"/>
</dbReference>
<dbReference type="SUPFAM" id="SSF63829">
    <property type="entry name" value="Calcium-dependent phosphotriesterase"/>
    <property type="match status" value="1"/>
</dbReference>
<name>A0A0S8GIB0_UNCW3</name>
<dbReference type="Proteomes" id="UP000051096">
    <property type="component" value="Unassembled WGS sequence"/>
</dbReference>
<dbReference type="PANTHER" id="PTHR24104">
    <property type="entry name" value="E3 UBIQUITIN-PROTEIN LIGASE NHLRC1-RELATED"/>
    <property type="match status" value="1"/>
</dbReference>
<dbReference type="Pfam" id="PF13860">
    <property type="entry name" value="FlgD_ig"/>
    <property type="match status" value="1"/>
</dbReference>
<organism evidence="4 5">
    <name type="scientific">candidate division WOR_3 bacterium SM23_60</name>
    <dbReference type="NCBI Taxonomy" id="1703780"/>
    <lineage>
        <taxon>Bacteria</taxon>
        <taxon>Bacteria division WOR-3</taxon>
    </lineage>
</organism>
<accession>A0A0S8GIB0</accession>
<dbReference type="GO" id="GO:0008270">
    <property type="term" value="F:zinc ion binding"/>
    <property type="evidence" value="ECO:0007669"/>
    <property type="project" value="UniProtKB-KW"/>
</dbReference>
<dbReference type="Gene3D" id="2.120.10.30">
    <property type="entry name" value="TolB, C-terminal domain"/>
    <property type="match status" value="1"/>
</dbReference>
<dbReference type="InterPro" id="IPR011042">
    <property type="entry name" value="6-blade_b-propeller_TolB-like"/>
</dbReference>